<evidence type="ECO:0000313" key="9">
    <source>
        <dbReference type="EMBL" id="KAF7173599.1"/>
    </source>
</evidence>
<dbReference type="GO" id="GO:0003677">
    <property type="term" value="F:DNA binding"/>
    <property type="evidence" value="ECO:0007669"/>
    <property type="project" value="UniProtKB-KW"/>
</dbReference>
<feature type="coiled-coil region" evidence="5">
    <location>
        <begin position="106"/>
        <end position="133"/>
    </location>
</feature>
<name>A0A8H6QJE5_9EURO</name>
<dbReference type="PROSITE" id="PS00036">
    <property type="entry name" value="BZIP_BASIC"/>
    <property type="match status" value="1"/>
</dbReference>
<feature type="region of interest" description="Disordered" evidence="6">
    <location>
        <begin position="175"/>
        <end position="198"/>
    </location>
</feature>
<dbReference type="Gene3D" id="1.20.5.170">
    <property type="match status" value="1"/>
</dbReference>
<evidence type="ECO:0000256" key="5">
    <source>
        <dbReference type="SAM" id="Coils"/>
    </source>
</evidence>
<dbReference type="AlphaFoldDB" id="A0A8H6QJE5"/>
<organism evidence="9 11">
    <name type="scientific">Aspergillus hiratsukae</name>
    <dbReference type="NCBI Taxonomy" id="1194566"/>
    <lineage>
        <taxon>Eukaryota</taxon>
        <taxon>Fungi</taxon>
        <taxon>Dikarya</taxon>
        <taxon>Ascomycota</taxon>
        <taxon>Pezizomycotina</taxon>
        <taxon>Eurotiomycetes</taxon>
        <taxon>Eurotiomycetidae</taxon>
        <taxon>Eurotiales</taxon>
        <taxon>Aspergillaceae</taxon>
        <taxon>Aspergillus</taxon>
        <taxon>Aspergillus subgen. Fumigati</taxon>
    </lineage>
</organism>
<reference evidence="9" key="1">
    <citation type="submission" date="2020-06" db="EMBL/GenBank/DDBJ databases">
        <title>Draft genome sequences of strains closely related to Aspergillus parafelis and Aspergillus hiratsukae.</title>
        <authorList>
            <person name="Dos Santos R.A.C."/>
            <person name="Rivero-Menendez O."/>
            <person name="Steenwyk J.L."/>
            <person name="Mead M.E."/>
            <person name="Goldman G.H."/>
            <person name="Alastruey-Izquierdo A."/>
            <person name="Rokas A."/>
        </authorList>
    </citation>
    <scope>NUCLEOTIDE SEQUENCE</scope>
    <source>
        <strain evidence="8">CNM-CM5793</strain>
        <strain evidence="9">CNM-CM6106</strain>
    </source>
</reference>
<dbReference type="Pfam" id="PF00170">
    <property type="entry name" value="bZIP_1"/>
    <property type="match status" value="1"/>
</dbReference>
<evidence type="ECO:0000313" key="11">
    <source>
        <dbReference type="Proteomes" id="UP000662466"/>
    </source>
</evidence>
<sequence>MAHRALQSTGSFPFPASYMSMGDGNTTPLEFVCGMDEYGVHQAIGVTSMPRALTLPITPPEPTTQHSQHEGHSLDPYLVDTVLQHDCITKNVRRRMQNREAQRRFRERKDQQQKTLQQKAEDLQMKCQSLLDQYTKRTDEVCRLLKENDALRSEVKTLRQQWEVISTILQRPKGSRSSSVLVDETSPSPSLCSSSERSRKLDDFWRRLDDFTNDREDPSRPS</sequence>
<evidence type="ECO:0000259" key="7">
    <source>
        <dbReference type="PROSITE" id="PS50217"/>
    </source>
</evidence>
<evidence type="ECO:0000313" key="8">
    <source>
        <dbReference type="EMBL" id="KAF7136990.1"/>
    </source>
</evidence>
<dbReference type="CDD" id="cd14688">
    <property type="entry name" value="bZIP_YAP"/>
    <property type="match status" value="1"/>
</dbReference>
<dbReference type="InterPro" id="IPR046347">
    <property type="entry name" value="bZIP_sf"/>
</dbReference>
<evidence type="ECO:0000256" key="3">
    <source>
        <dbReference type="ARBA" id="ARBA00023163"/>
    </source>
</evidence>
<dbReference type="EMBL" id="JACBAF010001741">
    <property type="protein sequence ID" value="KAF7173599.1"/>
    <property type="molecule type" value="Genomic_DNA"/>
</dbReference>
<evidence type="ECO:0000256" key="6">
    <source>
        <dbReference type="SAM" id="MobiDB-lite"/>
    </source>
</evidence>
<feature type="compositionally biased region" description="Low complexity" evidence="6">
    <location>
        <begin position="186"/>
        <end position="195"/>
    </location>
</feature>
<dbReference type="PANTHER" id="PTHR45764">
    <property type="entry name" value="BZIP TRANSCRIPTION FACTOR 44"/>
    <property type="match status" value="1"/>
</dbReference>
<keyword evidence="5" id="KW-0175">Coiled coil</keyword>
<keyword evidence="2" id="KW-0238">DNA-binding</keyword>
<evidence type="ECO:0000313" key="10">
    <source>
        <dbReference type="Proteomes" id="UP000630445"/>
    </source>
</evidence>
<comment type="caution">
    <text evidence="9">The sequence shown here is derived from an EMBL/GenBank/DDBJ whole genome shotgun (WGS) entry which is preliminary data.</text>
</comment>
<accession>A0A8H6QJE5</accession>
<dbReference type="Proteomes" id="UP000630445">
    <property type="component" value="Unassembled WGS sequence"/>
</dbReference>
<dbReference type="EMBL" id="JACBAD010001668">
    <property type="protein sequence ID" value="KAF7136990.1"/>
    <property type="molecule type" value="Genomic_DNA"/>
</dbReference>
<keyword evidence="1" id="KW-0805">Transcription regulation</keyword>
<evidence type="ECO:0000256" key="2">
    <source>
        <dbReference type="ARBA" id="ARBA00023125"/>
    </source>
</evidence>
<feature type="domain" description="BZIP" evidence="7">
    <location>
        <begin position="88"/>
        <end position="151"/>
    </location>
</feature>
<evidence type="ECO:0000256" key="4">
    <source>
        <dbReference type="ARBA" id="ARBA00023242"/>
    </source>
</evidence>
<gene>
    <name evidence="8" type="ORF">CNMCM5793_006741</name>
    <name evidence="9" type="ORF">CNMCM6106_007678</name>
</gene>
<proteinExistence type="predicted"/>
<dbReference type="GO" id="GO:0003700">
    <property type="term" value="F:DNA-binding transcription factor activity"/>
    <property type="evidence" value="ECO:0007669"/>
    <property type="project" value="InterPro"/>
</dbReference>
<dbReference type="PROSITE" id="PS50217">
    <property type="entry name" value="BZIP"/>
    <property type="match status" value="1"/>
</dbReference>
<dbReference type="SMART" id="SM00338">
    <property type="entry name" value="BRLZ"/>
    <property type="match status" value="1"/>
</dbReference>
<keyword evidence="3" id="KW-0804">Transcription</keyword>
<dbReference type="SUPFAM" id="SSF57959">
    <property type="entry name" value="Leucine zipper domain"/>
    <property type="match status" value="1"/>
</dbReference>
<evidence type="ECO:0000256" key="1">
    <source>
        <dbReference type="ARBA" id="ARBA00023015"/>
    </source>
</evidence>
<protein>
    <recommendedName>
        <fullName evidence="7">BZIP domain-containing protein</fullName>
    </recommendedName>
</protein>
<dbReference type="OrthoDB" id="4363243at2759"/>
<keyword evidence="10" id="KW-1185">Reference proteome</keyword>
<dbReference type="InterPro" id="IPR004827">
    <property type="entry name" value="bZIP"/>
</dbReference>
<dbReference type="PANTHER" id="PTHR45764:SF38">
    <property type="entry name" value="BZIP TRANSCRIPTION FACTOR 44"/>
    <property type="match status" value="1"/>
</dbReference>
<keyword evidence="4" id="KW-0539">Nucleus</keyword>
<dbReference type="Proteomes" id="UP000662466">
    <property type="component" value="Unassembled WGS sequence"/>
</dbReference>